<dbReference type="KEGG" id="emx:FKV68_11515"/>
<gene>
    <name evidence="1" type="ORF">FKV68_11515</name>
</gene>
<protein>
    <submittedName>
        <fullName evidence="1">Uncharacterized protein</fullName>
    </submittedName>
</protein>
<proteinExistence type="predicted"/>
<dbReference type="EMBL" id="CP041238">
    <property type="protein sequence ID" value="QLL62038.1"/>
    <property type="molecule type" value="Genomic_DNA"/>
</dbReference>
<keyword evidence="2" id="KW-1185">Reference proteome</keyword>
<dbReference type="RefSeq" id="WP_180937950.1">
    <property type="nucleotide sequence ID" value="NZ_CP041238.1"/>
</dbReference>
<name>A0A859QXG9_9HYPH</name>
<evidence type="ECO:0000313" key="2">
    <source>
        <dbReference type="Proteomes" id="UP000510721"/>
    </source>
</evidence>
<dbReference type="AlphaFoldDB" id="A0A859QXG9"/>
<reference evidence="1 2" key="1">
    <citation type="submission" date="2019-06" db="EMBL/GenBank/DDBJ databases">
        <title>Complete genome sequence of Ensifer mexicanus ITTG R7 isolated from nodules of Acacia angustissima (Mill.) Kuntze.</title>
        <authorList>
            <person name="Rincon-Rosales R."/>
            <person name="Rogel M.A."/>
            <person name="Guerrero G."/>
            <person name="Rincon-Molina C.I."/>
            <person name="Lopez-Lopez A."/>
            <person name="Martinez-Romero E."/>
        </authorList>
    </citation>
    <scope>NUCLEOTIDE SEQUENCE [LARGE SCALE GENOMIC DNA]</scope>
    <source>
        <strain evidence="1 2">ITTG R7</strain>
    </source>
</reference>
<organism evidence="1 2">
    <name type="scientific">Sinorhizobium mexicanum</name>
    <dbReference type="NCBI Taxonomy" id="375549"/>
    <lineage>
        <taxon>Bacteria</taxon>
        <taxon>Pseudomonadati</taxon>
        <taxon>Pseudomonadota</taxon>
        <taxon>Alphaproteobacteria</taxon>
        <taxon>Hyphomicrobiales</taxon>
        <taxon>Rhizobiaceae</taxon>
        <taxon>Sinorhizobium/Ensifer group</taxon>
        <taxon>Sinorhizobium</taxon>
    </lineage>
</organism>
<evidence type="ECO:0000313" key="1">
    <source>
        <dbReference type="EMBL" id="QLL62038.1"/>
    </source>
</evidence>
<dbReference type="Proteomes" id="UP000510721">
    <property type="component" value="Chromosome"/>
</dbReference>
<sequence length="78" mass="8657">MRMELVLFAAVAITASAAMAGSQSSNSSSNSSTNNGVVSEHVVETDCEDGRCQRYLLRRVYSDEGERRYRERYSNDDG</sequence>
<accession>A0A859QXG9</accession>